<gene>
    <name evidence="3" type="ORF">FYJ73_14270</name>
</gene>
<dbReference type="AlphaFoldDB" id="A0A7K0KIR2"/>
<evidence type="ECO:0000313" key="4">
    <source>
        <dbReference type="Proteomes" id="UP000438914"/>
    </source>
</evidence>
<reference evidence="3 4" key="1">
    <citation type="submission" date="2019-08" db="EMBL/GenBank/DDBJ databases">
        <title>In-depth cultivation of the pig gut microbiome towards novel bacterial diversity and tailored functional studies.</title>
        <authorList>
            <person name="Wylensek D."/>
            <person name="Hitch T.C.A."/>
            <person name="Clavel T."/>
        </authorList>
    </citation>
    <scope>NUCLEOTIDE SEQUENCE [LARGE SCALE GENOMIC DNA]</scope>
    <source>
        <strain evidence="3 4">LKV-178-WT-2A</strain>
    </source>
</reference>
<dbReference type="InterPro" id="IPR005094">
    <property type="entry name" value="Endonuclease_MobA/VirD2"/>
</dbReference>
<accession>A0A7K0KIR2</accession>
<protein>
    <submittedName>
        <fullName evidence="3">Relaxase/mobilization nuclease domain-containing protein</fullName>
    </submittedName>
</protein>
<name>A0A7K0KIR2_9BACT</name>
<sequence length="641" mass="74546">MIIKKLRQVSGGVFPGAAYNETKVEQGVADFAGAANVDGNFLLVLNMLHEAGVNCAHEVEQYLQDHSNTFGNSKSTRLQFHYALSVKGREKSKEQLVDIAHQLMKEFGAEHNPYFIYFHRDTENNHVHILGTRVKPNGTLLSDHQDFRRLNECLNRIVQKDQFQDMNELLSYSFQTEGQLMNIIREFGFTTGENKEEPDKVIFYHGGAEAFKANLADLTARNAVSKDDRKKMERREDAARQLKAVFFKYREQSLKQFEATEKSQKKSERAKNRKELMKSDRQLKSDIARLTDASGKRLGKTEQQQLLWFLQQLRSKFGVSIIFQKDRNGVVRGYGIVDHTRKMALNGSEVMKLADIVDFREQRLPQAHAQSRARVQLQARPQVQSQAQPARPKEKQPCQLKEEHHYQRMTILDVYRDLFTVQVGTVNGKHVVRMTMDGKTYDHEISDKQTAWYYNTKSEGCREDIAIHLAAFYFHKEIYEAYRKRLIEERIKNGEPAWQIPYDKVRLYKLMNGRWQLAIDVGHMPVKFTLTEEEVRMCNRADDVPKEREALKCRLVKEYVLREETETIADHYQYNKVGIRPEQGKDGFVGTMNFVQQHSALMHRLQSVLSVNATSMGHNREYEVGGRSRWEDIDDERSLKR</sequence>
<feature type="region of interest" description="Disordered" evidence="1">
    <location>
        <begin position="380"/>
        <end position="399"/>
    </location>
</feature>
<dbReference type="EMBL" id="VUNG01000054">
    <property type="protein sequence ID" value="MST85816.1"/>
    <property type="molecule type" value="Genomic_DNA"/>
</dbReference>
<proteinExistence type="predicted"/>
<feature type="domain" description="MobA/VirD2-like nuclease" evidence="2">
    <location>
        <begin position="60"/>
        <end position="160"/>
    </location>
</feature>
<evidence type="ECO:0000256" key="1">
    <source>
        <dbReference type="SAM" id="MobiDB-lite"/>
    </source>
</evidence>
<keyword evidence="4" id="KW-1185">Reference proteome</keyword>
<evidence type="ECO:0000259" key="2">
    <source>
        <dbReference type="Pfam" id="PF03432"/>
    </source>
</evidence>
<dbReference type="RefSeq" id="WP_154535416.1">
    <property type="nucleotide sequence ID" value="NZ_VUNG01000054.1"/>
</dbReference>
<feature type="region of interest" description="Disordered" evidence="1">
    <location>
        <begin position="258"/>
        <end position="278"/>
    </location>
</feature>
<comment type="caution">
    <text evidence="3">The sequence shown here is derived from an EMBL/GenBank/DDBJ whole genome shotgun (WGS) entry which is preliminary data.</text>
</comment>
<evidence type="ECO:0000313" key="3">
    <source>
        <dbReference type="EMBL" id="MST85816.1"/>
    </source>
</evidence>
<dbReference type="Proteomes" id="UP000438914">
    <property type="component" value="Unassembled WGS sequence"/>
</dbReference>
<organism evidence="3 4">
    <name type="scientific">Hallella mizrahii</name>
    <dbReference type="NCBI Taxonomy" id="2606637"/>
    <lineage>
        <taxon>Bacteria</taxon>
        <taxon>Pseudomonadati</taxon>
        <taxon>Bacteroidota</taxon>
        <taxon>Bacteroidia</taxon>
        <taxon>Bacteroidales</taxon>
        <taxon>Prevotellaceae</taxon>
        <taxon>Hallella</taxon>
    </lineage>
</organism>
<dbReference type="Pfam" id="PF03432">
    <property type="entry name" value="Relaxase"/>
    <property type="match status" value="1"/>
</dbReference>